<organism evidence="3 4">
    <name type="scientific">Candidatus Parabacteroides intestinipullorum</name>
    <dbReference type="NCBI Taxonomy" id="2838723"/>
    <lineage>
        <taxon>Bacteria</taxon>
        <taxon>Pseudomonadati</taxon>
        <taxon>Bacteroidota</taxon>
        <taxon>Bacteroidia</taxon>
        <taxon>Bacteroidales</taxon>
        <taxon>Tannerellaceae</taxon>
        <taxon>Parabacteroides</taxon>
    </lineage>
</organism>
<name>A0A9D1X676_9BACT</name>
<evidence type="ECO:0000313" key="3">
    <source>
        <dbReference type="EMBL" id="HIX73673.1"/>
    </source>
</evidence>
<accession>A0A9D1X676</accession>
<reference evidence="3" key="1">
    <citation type="journal article" date="2021" name="PeerJ">
        <title>Extensive microbial diversity within the chicken gut microbiome revealed by metagenomics and culture.</title>
        <authorList>
            <person name="Gilroy R."/>
            <person name="Ravi A."/>
            <person name="Getino M."/>
            <person name="Pursley I."/>
            <person name="Horton D.L."/>
            <person name="Alikhan N.F."/>
            <person name="Baker D."/>
            <person name="Gharbi K."/>
            <person name="Hall N."/>
            <person name="Watson M."/>
            <person name="Adriaenssens E.M."/>
            <person name="Foster-Nyarko E."/>
            <person name="Jarju S."/>
            <person name="Secka A."/>
            <person name="Antonio M."/>
            <person name="Oren A."/>
            <person name="Chaudhuri R.R."/>
            <person name="La Ragione R."/>
            <person name="Hildebrand F."/>
            <person name="Pallen M.J."/>
        </authorList>
    </citation>
    <scope>NUCLEOTIDE SEQUENCE</scope>
    <source>
        <strain evidence="3">ChiGjej6B6-14162</strain>
    </source>
</reference>
<dbReference type="NCBIfam" id="TIGR04189">
    <property type="entry name" value="surface_SprA"/>
    <property type="match status" value="1"/>
</dbReference>
<dbReference type="Pfam" id="PF14349">
    <property type="entry name" value="SprA_N"/>
    <property type="match status" value="2"/>
</dbReference>
<proteinExistence type="predicted"/>
<evidence type="ECO:0000256" key="1">
    <source>
        <dbReference type="SAM" id="MobiDB-lite"/>
    </source>
</evidence>
<feature type="domain" description="Gliding motility protein SprA N-terminal" evidence="2">
    <location>
        <begin position="1084"/>
        <end position="1612"/>
    </location>
</feature>
<evidence type="ECO:0000313" key="4">
    <source>
        <dbReference type="Proteomes" id="UP000886740"/>
    </source>
</evidence>
<dbReference type="InterPro" id="IPR026377">
    <property type="entry name" value="Cell_surface_SprA"/>
</dbReference>
<gene>
    <name evidence="3" type="primary">sprA</name>
    <name evidence="3" type="ORF">H9977_01255</name>
</gene>
<dbReference type="EMBL" id="DXEL01000012">
    <property type="protein sequence ID" value="HIX73673.1"/>
    <property type="molecule type" value="Genomic_DNA"/>
</dbReference>
<feature type="region of interest" description="Disordered" evidence="1">
    <location>
        <begin position="1909"/>
        <end position="1928"/>
    </location>
</feature>
<feature type="domain" description="Gliding motility protein SprA N-terminal" evidence="2">
    <location>
        <begin position="80"/>
        <end position="372"/>
    </location>
</feature>
<dbReference type="InterPro" id="IPR025684">
    <property type="entry name" value="SprA_N_dom"/>
</dbReference>
<evidence type="ECO:0000259" key="2">
    <source>
        <dbReference type="Pfam" id="PF14349"/>
    </source>
</evidence>
<feature type="region of interest" description="Disordered" evidence="1">
    <location>
        <begin position="1141"/>
        <end position="1168"/>
    </location>
</feature>
<reference evidence="3" key="2">
    <citation type="submission" date="2021-04" db="EMBL/GenBank/DDBJ databases">
        <authorList>
            <person name="Gilroy R."/>
        </authorList>
    </citation>
    <scope>NUCLEOTIDE SEQUENCE</scope>
    <source>
        <strain evidence="3">ChiGjej6B6-14162</strain>
    </source>
</reference>
<comment type="caution">
    <text evidence="3">The sequence shown here is derived from an EMBL/GenBank/DDBJ whole genome shotgun (WGS) entry which is preliminary data.</text>
</comment>
<protein>
    <submittedName>
        <fullName evidence="3">Cell surface protein SprA</fullName>
    </submittedName>
</protein>
<sequence>MRKRLVKYLVWFSILLFGVGLYSLNADFSAFTSTLPELELLPEAQQDTVPARYPVAKTSPEEYEDIIAKPPADLRNPENVQTTIDYDIKTGTYVVRTKLGDMEIGSPMTLTPEEFQDYTFQQSLRSYFRQKNEEEYQNAMGNKFNLTDMQFDIGAADRLFGPGGIRVRTQGSAEISMGLKTNKNNDPSLPERSRKRTYFNFDESVQLNVQASVGTKVNFNMNYNTETSFDFDSKKLKLAYTGEEDEIIKSLEAGNVSMTTSNSLINGGAALFGMKADLQFGKLRVNALFAQQESESKTVKSEGGVQTTPFEIKVDEYDENRHFFLAHYFRDNYDQFVSNLPTITSGIEISKIEVWVTNKSSNYDQSRNIVAFTDLAENDRNNINNKTLVIPQGSDRKPTNDANNLYSLLNSQFTGARQISSVAQTLDGSFEGSRDYEKIESARLLDASEYTLNTKLGYISLRTQLQADEVLGVAFSFIYGGKTYQVGEFSTDSKTNTTDCLYVKLLKGTTVSPDMMYWDLMMKNVYSLGAYSVQKEKFKLNVTYQSDSTGTYVNYLPDGNCANEILIRVLGVDKLDSFDNPNPDGIFDYLEGYTILSETGKVIFPCVEPFGSKLREKVGAAYADKYVFQELYDSTLTVARQIAEKNKFMLTGEYKASSGAEINLGATNVARGSVRVTAGGAVLTENVDYTVDYTSGIVTILNESIISSGTPVSVSLENQSTYNMQRKTMVGLDLNYQFTKDFMVGGTIMHMSEMPLTTKTTLGDESIRNTLWGLNTSYKGESQWLTNMLDKLPLLNLTKPSQISFNAEFAQLIAGHYENEYTGRYSYLDDFESTQSGMDLLNAYSWTLASTPYEDTESPKFPEASRVNDISYGMNRALFAWYTIDGIFTRKSSSSRPRHLTDDDLSNHFVRGVNYKELFPSKQLGTNDNTTLSVLNFAYYPNERGPYNLDADNVNSDGTLANPEKRWGGVMRKIEPTDLEAANYEYIEFWLMDPFVYDQTAEGGDLYFNLGEISEDILKDEKKFFENGLPVDGDLSKVDTTVWGKVPKTQSTGYAFDSQNRQLQDVGLNGLSSEEEKTFSTYTEYLEKLRARLSGETLSQMMDDPFSPFNDPAGDDYHYFRGSDYDAQELDILSRYKRYNGTEGNSEESTERYASAGKSTPDVEDINEDNTLNSTEKYFEYKISLRPGDLQVGVNNIVDEREPEVTMMNGTKETVKWYLFKIPIKSYDKKVGAISDFKTIRFMRMYMTGFKKPTYLRFGTFELVRGDWRTYEQDLSDPLVPPISNGELVVSSVNIEENGQRQPVNYVLPPGVSRMFDSSQPQLLQQNEQALSLKITDLAPRDARAVYKSTSYDLRRYKRLQMFAHAEAPIDETKSLSNGDLTVFIRMGSDYKNNYYEYEIPMNLTAHSSIPYNTNNSADQEKVWPTENMFDFELETWTNLKLERDRLRRQGEGGVSFNKVYSKTDENNTRNTISIVGNPSLAEVKVIMIGVRNNANEIKSGEVWVNELRMTDFDEDGGWAANANLSVALSDLGTVNASGRIETAGFGALDQSLSERRMDDYTQFSVSTSLELGKFFPEKAKVSIPFYYAYSKETTTPKYDPLNQDIKMSESLNNLDTDAQRDSVKSYSIDQTVIKSFSLNNVRVDIKSENPMPYDPANFSFGYAYNENSSHNPETEYETTKNYQGNFAYSYTPYAKPFRPFEKLKKNNGYTKYLKQFSLNYLPSSINFQTAMLRNYYEIKMRDLTGTTGGGSQLLTYSHDFQWDRAFSLRWDFTNNLSMTFTSGTNARIEEPNVQVNKKLNPDDYKLWKDSVKQSIRDLGTPLKYDQTFTATWNMPLQQIPVLDWTTSSVTYNATYNWDRGPTVVSEELEIGNTIKNQRDISWQGSFNLQSLYNKNSYLKKINQKFATSARANSRQRQQKKKETKVEKEVQLSPDSGVVVQHDLLTRKVQVRAVGADGKRYIIKFKPLNLNQVRILTQDTARVKLTFTPGAAPMENLLTNAVEYGTRFLMMLRRVNVQYAATDGMMITGFAPEVGDIFGQSRMGTLTPGLGFAFGSVRRDFIDEADEKGWLVKNVNNTTPAMINSTKNLTIRANLEPIPGLKIDLSANRTDTKSTDIYFMQEGMPEQMGGSFTMSTIAIKTAFSGSGNANNGYSSRTFDRFLNYRSVIANRMEAAYAGTRYPDAGFLAGTSYAGQPYGGGGVSLNSLDVLVPAFLAAYTGKSPDKVELTAFPSLKAMLPNWRVTYDGLIKLPFFKKHLKSITLSHQYRCSYSVGAFSSFLDWVDANQDGLGYIRDVLTGNPTPSSPYDISAVSLTESFNPLFGVNATMLNNLTGNIEYRKTRNLSLNISSYQVVESLSDEFVIGIGYKLTEFNKVLRMKKSQDFSNDLTVNLDFSYRKMNSLIRKIEDGLSQATSGNIAKTIQFSAEYGLSRALTIRAFYDLQINEPIVSTASYPTSDSNYGISLRFSLAQ</sequence>
<dbReference type="Proteomes" id="UP000886740">
    <property type="component" value="Unassembled WGS sequence"/>
</dbReference>